<dbReference type="Pfam" id="PF00664">
    <property type="entry name" value="ABC_membrane"/>
    <property type="match status" value="1"/>
</dbReference>
<evidence type="ECO:0000256" key="6">
    <source>
        <dbReference type="ARBA" id="ARBA00022840"/>
    </source>
</evidence>
<evidence type="ECO:0000256" key="5">
    <source>
        <dbReference type="ARBA" id="ARBA00022741"/>
    </source>
</evidence>
<dbReference type="GO" id="GO:0016887">
    <property type="term" value="F:ATP hydrolysis activity"/>
    <property type="evidence" value="ECO:0007669"/>
    <property type="project" value="InterPro"/>
</dbReference>
<dbReference type="RefSeq" id="WP_154483799.1">
    <property type="nucleotide sequence ID" value="NZ_VULR01000005.1"/>
</dbReference>
<evidence type="ECO:0000256" key="9">
    <source>
        <dbReference type="SAM" id="Phobius"/>
    </source>
</evidence>
<dbReference type="InterPro" id="IPR003593">
    <property type="entry name" value="AAA+_ATPase"/>
</dbReference>
<reference evidence="12 13" key="1">
    <citation type="submission" date="2019-08" db="EMBL/GenBank/DDBJ databases">
        <title>In-depth cultivation of the pig gut microbiome towards novel bacterial diversity and tailored functional studies.</title>
        <authorList>
            <person name="Wylensek D."/>
            <person name="Hitch T.C.A."/>
            <person name="Clavel T."/>
        </authorList>
    </citation>
    <scope>NUCLEOTIDE SEQUENCE [LARGE SCALE GENOMIC DNA]</scope>
    <source>
        <strain evidence="12 13">Med78-601-WT-4W-RMD-3</strain>
    </source>
</reference>
<protein>
    <submittedName>
        <fullName evidence="12">ABC transporter ATP-binding protein</fullName>
    </submittedName>
</protein>
<dbReference type="GO" id="GO:0015421">
    <property type="term" value="F:ABC-type oligopeptide transporter activity"/>
    <property type="evidence" value="ECO:0007669"/>
    <property type="project" value="TreeGrafter"/>
</dbReference>
<evidence type="ECO:0000256" key="4">
    <source>
        <dbReference type="ARBA" id="ARBA00022692"/>
    </source>
</evidence>
<dbReference type="InterPro" id="IPR011527">
    <property type="entry name" value="ABC1_TM_dom"/>
</dbReference>
<feature type="domain" description="ABC transmembrane type-1" evidence="11">
    <location>
        <begin position="31"/>
        <end position="313"/>
    </location>
</feature>
<evidence type="ECO:0000259" key="10">
    <source>
        <dbReference type="PROSITE" id="PS50893"/>
    </source>
</evidence>
<dbReference type="PROSITE" id="PS50929">
    <property type="entry name" value="ABC_TM1F"/>
    <property type="match status" value="1"/>
</dbReference>
<evidence type="ECO:0000256" key="3">
    <source>
        <dbReference type="ARBA" id="ARBA00022475"/>
    </source>
</evidence>
<dbReference type="CDD" id="cd07346">
    <property type="entry name" value="ABC_6TM_exporters"/>
    <property type="match status" value="1"/>
</dbReference>
<evidence type="ECO:0000256" key="7">
    <source>
        <dbReference type="ARBA" id="ARBA00022989"/>
    </source>
</evidence>
<dbReference type="PROSITE" id="PS50893">
    <property type="entry name" value="ABC_TRANSPORTER_2"/>
    <property type="match status" value="1"/>
</dbReference>
<dbReference type="InterPro" id="IPR017871">
    <property type="entry name" value="ABC_transporter-like_CS"/>
</dbReference>
<evidence type="ECO:0000256" key="8">
    <source>
        <dbReference type="ARBA" id="ARBA00023136"/>
    </source>
</evidence>
<dbReference type="PANTHER" id="PTHR43394:SF1">
    <property type="entry name" value="ATP-BINDING CASSETTE SUB-FAMILY B MEMBER 10, MITOCHONDRIAL"/>
    <property type="match status" value="1"/>
</dbReference>
<dbReference type="OrthoDB" id="9806127at2"/>
<keyword evidence="4 9" id="KW-0812">Transmembrane</keyword>
<dbReference type="PANTHER" id="PTHR43394">
    <property type="entry name" value="ATP-DEPENDENT PERMEASE MDL1, MITOCHONDRIAL"/>
    <property type="match status" value="1"/>
</dbReference>
<evidence type="ECO:0000313" key="13">
    <source>
        <dbReference type="Proteomes" id="UP000462760"/>
    </source>
</evidence>
<evidence type="ECO:0000259" key="11">
    <source>
        <dbReference type="PROSITE" id="PS50929"/>
    </source>
</evidence>
<dbReference type="GO" id="GO:0005886">
    <property type="term" value="C:plasma membrane"/>
    <property type="evidence" value="ECO:0007669"/>
    <property type="project" value="UniProtKB-SubCell"/>
</dbReference>
<dbReference type="Gene3D" id="1.20.1560.10">
    <property type="entry name" value="ABC transporter type 1, transmembrane domain"/>
    <property type="match status" value="1"/>
</dbReference>
<dbReference type="Pfam" id="PF00005">
    <property type="entry name" value="ABC_tran"/>
    <property type="match status" value="1"/>
</dbReference>
<dbReference type="SUPFAM" id="SSF90123">
    <property type="entry name" value="ABC transporter transmembrane region"/>
    <property type="match status" value="1"/>
</dbReference>
<comment type="subcellular location">
    <subcellularLocation>
        <location evidence="1">Cell membrane</location>
        <topology evidence="1">Multi-pass membrane protein</topology>
    </subcellularLocation>
</comment>
<keyword evidence="6 12" id="KW-0067">ATP-binding</keyword>
<evidence type="ECO:0000313" key="12">
    <source>
        <dbReference type="EMBL" id="MSS43125.1"/>
    </source>
</evidence>
<feature type="transmembrane region" description="Helical" evidence="9">
    <location>
        <begin position="70"/>
        <end position="87"/>
    </location>
</feature>
<dbReference type="InterPro" id="IPR003439">
    <property type="entry name" value="ABC_transporter-like_ATP-bd"/>
</dbReference>
<dbReference type="PROSITE" id="PS00211">
    <property type="entry name" value="ABC_TRANSPORTER_1"/>
    <property type="match status" value="1"/>
</dbReference>
<dbReference type="SMART" id="SM00382">
    <property type="entry name" value="AAA"/>
    <property type="match status" value="1"/>
</dbReference>
<evidence type="ECO:0000256" key="2">
    <source>
        <dbReference type="ARBA" id="ARBA00022448"/>
    </source>
</evidence>
<dbReference type="Gene3D" id="3.40.50.300">
    <property type="entry name" value="P-loop containing nucleotide triphosphate hydrolases"/>
    <property type="match status" value="1"/>
</dbReference>
<evidence type="ECO:0000256" key="1">
    <source>
        <dbReference type="ARBA" id="ARBA00004651"/>
    </source>
</evidence>
<dbReference type="InterPro" id="IPR027417">
    <property type="entry name" value="P-loop_NTPase"/>
</dbReference>
<feature type="transmembrane region" description="Helical" evidence="9">
    <location>
        <begin position="253"/>
        <end position="274"/>
    </location>
</feature>
<keyword evidence="5" id="KW-0547">Nucleotide-binding</keyword>
<feature type="transmembrane region" description="Helical" evidence="9">
    <location>
        <begin position="30"/>
        <end position="50"/>
    </location>
</feature>
<sequence length="587" mass="65851">MKEEGSKIKFSPPKDKEKLLSYIMKYHRQFLITAISGIFFNSAIVLGPIFQGKLLDAAASSANVKGIIKAGFEFVGVTLAFQIARFFKRYFVRDMANRMSGDMRVGIMESILYKDLSILEKQKIGDMMSTTIGDVDIVVEAVRKTITELWDTWVLMAAYWIALMYYDRKITSIATIPIPLVIVLTQLMKKTVHSHSKEARKATSKTTTQIRKMISEVNILRLYGREEAEIGRLEKRLSKQANKNVTVNILKNGLAPIYSALASIGIIIVIFLGGNKVVDRSWTIGTFTAYIAMFIALANRTTTAAKVFNIQQGAKASWDRVLGLMDNENPMFFNKIDSLKPRGIYVENLSFKYPNNDEYAIEDISFKVSSGMIVGITGSVGSGKSALALALTGLYDYEGKILLDNVNLNDIDYEQNLATITYMGHNPFLFSDTLKNNITWNDKNDEKLDKVLTIASLKQDIESFENGIDIQVGEKGVKVSGGQKQRIALARALYKDASIVILDDPFSAVDINTEDKIIKNLRENIDDRIIFIFSHRLDVFKYTDMVLVLDKGKIVQKGSHDELISVDGIYSKIIDSQQFLGDESIEK</sequence>
<feature type="domain" description="ABC transporter" evidence="10">
    <location>
        <begin position="344"/>
        <end position="576"/>
    </location>
</feature>
<keyword evidence="8 9" id="KW-0472">Membrane</keyword>
<dbReference type="Proteomes" id="UP000462760">
    <property type="component" value="Unassembled WGS sequence"/>
</dbReference>
<gene>
    <name evidence="12" type="ORF">FYJ27_05170</name>
</gene>
<accession>A0A844FGQ8</accession>
<dbReference type="FunFam" id="3.40.50.300:FF:000854">
    <property type="entry name" value="Multidrug ABC transporter ATP-binding protein"/>
    <property type="match status" value="1"/>
</dbReference>
<dbReference type="SUPFAM" id="SSF52540">
    <property type="entry name" value="P-loop containing nucleoside triphosphate hydrolases"/>
    <property type="match status" value="1"/>
</dbReference>
<keyword evidence="2" id="KW-0813">Transport</keyword>
<dbReference type="InterPro" id="IPR039421">
    <property type="entry name" value="Type_1_exporter"/>
</dbReference>
<dbReference type="EMBL" id="VULR01000005">
    <property type="protein sequence ID" value="MSS43125.1"/>
    <property type="molecule type" value="Genomic_DNA"/>
</dbReference>
<feature type="transmembrane region" description="Helical" evidence="9">
    <location>
        <begin position="280"/>
        <end position="298"/>
    </location>
</feature>
<dbReference type="InterPro" id="IPR036640">
    <property type="entry name" value="ABC1_TM_sf"/>
</dbReference>
<comment type="caution">
    <text evidence="12">The sequence shown here is derived from an EMBL/GenBank/DDBJ whole genome shotgun (WGS) entry which is preliminary data.</text>
</comment>
<proteinExistence type="predicted"/>
<dbReference type="GO" id="GO:0005524">
    <property type="term" value="F:ATP binding"/>
    <property type="evidence" value="ECO:0007669"/>
    <property type="project" value="UniProtKB-KW"/>
</dbReference>
<dbReference type="AlphaFoldDB" id="A0A844FGQ8"/>
<name>A0A844FGQ8_9FIRM</name>
<keyword evidence="7 9" id="KW-1133">Transmembrane helix</keyword>
<organism evidence="12 13">
    <name type="scientific">Anaerosalibacter bizertensis</name>
    <dbReference type="NCBI Taxonomy" id="932217"/>
    <lineage>
        <taxon>Bacteria</taxon>
        <taxon>Bacillati</taxon>
        <taxon>Bacillota</taxon>
        <taxon>Tissierellia</taxon>
        <taxon>Tissierellales</taxon>
        <taxon>Sporanaerobacteraceae</taxon>
        <taxon>Anaerosalibacter</taxon>
    </lineage>
</organism>
<keyword evidence="3" id="KW-1003">Cell membrane</keyword>